<reference evidence="1 2" key="1">
    <citation type="submission" date="2015-11" db="EMBL/GenBank/DDBJ databases">
        <authorList>
            <person name="Zhang Y."/>
            <person name="Guo Z."/>
        </authorList>
    </citation>
    <scope>NUCLEOTIDE SEQUENCE [LARGE SCALE GENOMIC DNA]</scope>
    <source>
        <strain evidence="1 2">ChDC F174</strain>
    </source>
</reference>
<proteinExistence type="predicted"/>
<gene>
    <name evidence="1" type="ORF">RN87_09185</name>
</gene>
<dbReference type="KEGG" id="fhw:RN87_09185"/>
<dbReference type="AlphaFoldDB" id="A0A0S2ZP91"/>
<keyword evidence="1" id="KW-0808">Transferase</keyword>
<accession>A0A0S2ZP91</accession>
<evidence type="ECO:0000313" key="1">
    <source>
        <dbReference type="EMBL" id="ALQ40696.1"/>
    </source>
</evidence>
<keyword evidence="1" id="KW-0418">Kinase</keyword>
<name>A0A0S2ZP91_9FUSO</name>
<dbReference type="Gene3D" id="3.90.930.1">
    <property type="match status" value="1"/>
</dbReference>
<organism evidence="1">
    <name type="scientific">Fusobacterium hwasookii ChDC F174</name>
    <dbReference type="NCBI Taxonomy" id="1307442"/>
    <lineage>
        <taxon>Bacteria</taxon>
        <taxon>Fusobacteriati</taxon>
        <taxon>Fusobacteriota</taxon>
        <taxon>Fusobacteriia</taxon>
        <taxon>Fusobacteriales</taxon>
        <taxon>Fusobacteriaceae</taxon>
        <taxon>Fusobacterium</taxon>
    </lineage>
</organism>
<sequence>MRRKNLILTMILFLFMSILGFSNEKLPNVNTSINSMNPTYDESLKEYKIKLENTDLFYNYIQKKISEKGVATTHTKLEKGELIATDESNNIIFIEKLPENISEKTNYFESKQVYQLKNGKMLVNTNYILDSDGEKTKILSETLLKKNITGKNIFGIIDLMGDLSISLEKTFANIEAYKSDIYDENDELIFSATYKNKKIEAESEVDGTFMKMTYVFEDNNFNKGTINLYIDHKSFATVKVKDSLQDGEMKIFYPNGKVMGTSIFKNGKLNGVSKMYYENGKIMTKMNFKDDELEGEAIIYDEDGKILDKQFYKNGEEVIKQ</sequence>
<dbReference type="SUPFAM" id="SSF82185">
    <property type="entry name" value="Histone H3 K4-specific methyltransferase SET7/9 N-terminal domain"/>
    <property type="match status" value="1"/>
</dbReference>
<dbReference type="EMBL" id="CP013331">
    <property type="protein sequence ID" value="ALQ40696.1"/>
    <property type="molecule type" value="Genomic_DNA"/>
</dbReference>
<dbReference type="GO" id="GO:0016301">
    <property type="term" value="F:kinase activity"/>
    <property type="evidence" value="ECO:0007669"/>
    <property type="project" value="UniProtKB-KW"/>
</dbReference>
<evidence type="ECO:0000313" key="2">
    <source>
        <dbReference type="Proteomes" id="UP000063275"/>
    </source>
</evidence>
<dbReference type="Proteomes" id="UP000063275">
    <property type="component" value="Chromosome"/>
</dbReference>
<dbReference type="Pfam" id="PF07661">
    <property type="entry name" value="MORN_2"/>
    <property type="match status" value="3"/>
</dbReference>
<dbReference type="InterPro" id="IPR011652">
    <property type="entry name" value="MORN_2"/>
</dbReference>
<dbReference type="OrthoDB" id="85557at2"/>
<dbReference type="RefSeq" id="WP_060568851.1">
    <property type="nucleotide sequence ID" value="NZ_CP013331.1"/>
</dbReference>
<protein>
    <submittedName>
        <fullName evidence="1">Phophatidylinositol-4-phosphate 5-kinase</fullName>
    </submittedName>
</protein>